<dbReference type="InterPro" id="IPR041614">
    <property type="entry name" value="DprA_WH"/>
</dbReference>
<dbReference type="SUPFAM" id="SSF102405">
    <property type="entry name" value="MCP/YpsA-like"/>
    <property type="match status" value="1"/>
</dbReference>
<dbReference type="PANTHER" id="PTHR43022:SF1">
    <property type="entry name" value="PROTEIN SMF"/>
    <property type="match status" value="1"/>
</dbReference>
<dbReference type="Pfam" id="PF17782">
    <property type="entry name" value="WHD_DprA"/>
    <property type="match status" value="1"/>
</dbReference>
<dbReference type="InterPro" id="IPR036388">
    <property type="entry name" value="WH-like_DNA-bd_sf"/>
</dbReference>
<dbReference type="PANTHER" id="PTHR43022">
    <property type="entry name" value="PROTEIN SMF"/>
    <property type="match status" value="1"/>
</dbReference>
<evidence type="ECO:0000313" key="4">
    <source>
        <dbReference type="EMBL" id="MCU7553640.1"/>
    </source>
</evidence>
<dbReference type="InterPro" id="IPR003488">
    <property type="entry name" value="DprA"/>
</dbReference>
<feature type="domain" description="DprA winged helix" evidence="3">
    <location>
        <begin position="316"/>
        <end position="368"/>
    </location>
</feature>
<dbReference type="Gene3D" id="3.40.50.450">
    <property type="match status" value="1"/>
</dbReference>
<keyword evidence="5" id="KW-1185">Reference proteome</keyword>
<evidence type="ECO:0000313" key="5">
    <source>
        <dbReference type="Proteomes" id="UP001209257"/>
    </source>
</evidence>
<evidence type="ECO:0000256" key="1">
    <source>
        <dbReference type="ARBA" id="ARBA00006525"/>
    </source>
</evidence>
<evidence type="ECO:0000259" key="3">
    <source>
        <dbReference type="Pfam" id="PF17782"/>
    </source>
</evidence>
<dbReference type="EMBL" id="JAOTJC010000004">
    <property type="protein sequence ID" value="MCU7553640.1"/>
    <property type="molecule type" value="Genomic_DNA"/>
</dbReference>
<organism evidence="4 5">
    <name type="scientific">Alteromonas salexigens</name>
    <dbReference type="NCBI Taxonomy" id="2982530"/>
    <lineage>
        <taxon>Bacteria</taxon>
        <taxon>Pseudomonadati</taxon>
        <taxon>Pseudomonadota</taxon>
        <taxon>Gammaproteobacteria</taxon>
        <taxon>Alteromonadales</taxon>
        <taxon>Alteromonadaceae</taxon>
        <taxon>Alteromonas/Salinimonas group</taxon>
        <taxon>Alteromonas</taxon>
    </lineage>
</organism>
<sequence>MTLTSSPEIVARNWLTLSVCPGTKPADWLALLDQTGLTPDKLVATPEPALSEAWPAYQNLFTLLTASDNVHVHSALEWAAADPCHYLVGYSDPRYPALLKHLRHPPLLLYCMGNLACLGRPQLAVVGSRRATIAGKANATAMAADLSQRGITVVSGLATGVDKAAHEGALRGEGSTIAVIGTGPDQTYPRQHVSLQQAILDGGGCLVSEYPPGTPPRPYHFPRRNRLIAAMSLGTLVVEAKIRSGTLITANLAANMGKDVFAIPGNIQNPQTEGCHWLIQQGAKLVTGIDDILDELPAVAAETGLAGDTDPQKSEVNSLATDKLLASVDLDVTPVDVIAERNTLPVSAVMAALLEYELRGLVAAVPGGYVKLRGK</sequence>
<name>A0ABT2VK42_9ALTE</name>
<protein>
    <submittedName>
        <fullName evidence="4">DNA-processing protein DprA</fullName>
    </submittedName>
</protein>
<dbReference type="RefSeq" id="WP_262992322.1">
    <property type="nucleotide sequence ID" value="NZ_JAOTJC010000004.1"/>
</dbReference>
<dbReference type="Gene3D" id="1.10.10.10">
    <property type="entry name" value="Winged helix-like DNA-binding domain superfamily/Winged helix DNA-binding domain"/>
    <property type="match status" value="1"/>
</dbReference>
<dbReference type="NCBIfam" id="TIGR00732">
    <property type="entry name" value="dprA"/>
    <property type="match status" value="1"/>
</dbReference>
<dbReference type="Pfam" id="PF02481">
    <property type="entry name" value="DNA_processg_A"/>
    <property type="match status" value="1"/>
</dbReference>
<feature type="domain" description="Smf/DprA SLOG" evidence="2">
    <location>
        <begin position="88"/>
        <end position="296"/>
    </location>
</feature>
<gene>
    <name evidence="4" type="primary">dprA</name>
    <name evidence="4" type="ORF">OCL06_03375</name>
</gene>
<evidence type="ECO:0000259" key="2">
    <source>
        <dbReference type="Pfam" id="PF02481"/>
    </source>
</evidence>
<reference evidence="5" key="1">
    <citation type="submission" date="2023-07" db="EMBL/GenBank/DDBJ databases">
        <title>Study on multiphase classification of strain Alteromonas salexigens isolated from the Yellow Sea.</title>
        <authorList>
            <person name="Sun L."/>
        </authorList>
    </citation>
    <scope>NUCLEOTIDE SEQUENCE [LARGE SCALE GENOMIC DNA]</scope>
    <source>
        <strain evidence="5">ASW11-19</strain>
    </source>
</reference>
<dbReference type="InterPro" id="IPR057666">
    <property type="entry name" value="DrpA_SLOG"/>
</dbReference>
<accession>A0ABT2VK42</accession>
<comment type="similarity">
    <text evidence="1">Belongs to the DprA/Smf family.</text>
</comment>
<comment type="caution">
    <text evidence="4">The sequence shown here is derived from an EMBL/GenBank/DDBJ whole genome shotgun (WGS) entry which is preliminary data.</text>
</comment>
<dbReference type="Proteomes" id="UP001209257">
    <property type="component" value="Unassembled WGS sequence"/>
</dbReference>
<proteinExistence type="inferred from homology"/>